<sequence>MYNFIWIQKWRSKDELNFIEMNRSHPWNKRGVARSMSEEIRIHIPSFLRAFLSMVHTWAKQQHVTE</sequence>
<dbReference type="Proteomes" id="UP001497382">
    <property type="component" value="Unassembled WGS sequence"/>
</dbReference>
<keyword evidence="2" id="KW-1185">Reference proteome</keyword>
<evidence type="ECO:0000313" key="2">
    <source>
        <dbReference type="Proteomes" id="UP001497382"/>
    </source>
</evidence>
<dbReference type="AlphaFoldDB" id="A0AAV1YTH3"/>
<evidence type="ECO:0000313" key="1">
    <source>
        <dbReference type="EMBL" id="CAL1262226.1"/>
    </source>
</evidence>
<accession>A0AAV1YTH3</accession>
<organism evidence="1 2">
    <name type="scientific">Larinioides sclopetarius</name>
    <dbReference type="NCBI Taxonomy" id="280406"/>
    <lineage>
        <taxon>Eukaryota</taxon>
        <taxon>Metazoa</taxon>
        <taxon>Ecdysozoa</taxon>
        <taxon>Arthropoda</taxon>
        <taxon>Chelicerata</taxon>
        <taxon>Arachnida</taxon>
        <taxon>Araneae</taxon>
        <taxon>Araneomorphae</taxon>
        <taxon>Entelegynae</taxon>
        <taxon>Araneoidea</taxon>
        <taxon>Araneidae</taxon>
        <taxon>Larinioides</taxon>
    </lineage>
</organism>
<name>A0AAV1YTH3_9ARAC</name>
<proteinExistence type="predicted"/>
<reference evidence="1 2" key="1">
    <citation type="submission" date="2024-04" db="EMBL/GenBank/DDBJ databases">
        <authorList>
            <person name="Rising A."/>
            <person name="Reimegard J."/>
            <person name="Sonavane S."/>
            <person name="Akerstrom W."/>
            <person name="Nylinder S."/>
            <person name="Hedman E."/>
            <person name="Kallberg Y."/>
        </authorList>
    </citation>
    <scope>NUCLEOTIDE SEQUENCE [LARGE SCALE GENOMIC DNA]</scope>
</reference>
<dbReference type="EMBL" id="CAXIEN010000004">
    <property type="protein sequence ID" value="CAL1262226.1"/>
    <property type="molecule type" value="Genomic_DNA"/>
</dbReference>
<protein>
    <submittedName>
        <fullName evidence="1">Uncharacterized protein</fullName>
    </submittedName>
</protein>
<gene>
    <name evidence="1" type="ORF">LARSCL_LOCUS875</name>
</gene>
<comment type="caution">
    <text evidence="1">The sequence shown here is derived from an EMBL/GenBank/DDBJ whole genome shotgun (WGS) entry which is preliminary data.</text>
</comment>